<dbReference type="GO" id="GO:0009523">
    <property type="term" value="C:photosystem II"/>
    <property type="evidence" value="ECO:0007669"/>
    <property type="project" value="UniProtKB-KW"/>
</dbReference>
<feature type="domain" description="Photosynthesis system II assembly factor Ycf48/Hcf136-like" evidence="4">
    <location>
        <begin position="74"/>
        <end position="120"/>
    </location>
</feature>
<dbReference type="Pfam" id="PF14870">
    <property type="entry name" value="PSII_BNR"/>
    <property type="match status" value="1"/>
</dbReference>
<dbReference type="EMBL" id="CP009048">
    <property type="protein sequence ID" value="AIL61767.1"/>
    <property type="molecule type" value="Genomic_DNA"/>
</dbReference>
<protein>
    <submittedName>
        <fullName evidence="5">BNR/Asp-box repeat protein</fullName>
    </submittedName>
</protein>
<dbReference type="SUPFAM" id="SSF50939">
    <property type="entry name" value="Sialidases"/>
    <property type="match status" value="1"/>
</dbReference>
<dbReference type="PANTHER" id="PTHR47199:SF2">
    <property type="entry name" value="PHOTOSYSTEM II STABILITY_ASSEMBLY FACTOR HCF136, CHLOROPLASTIC"/>
    <property type="match status" value="1"/>
</dbReference>
<feature type="signal peptide" evidence="3">
    <location>
        <begin position="1"/>
        <end position="24"/>
    </location>
</feature>
<name>A0A077F8H3_9PSED</name>
<dbReference type="KEGG" id="palk:PSAKL28_25690"/>
<dbReference type="AlphaFoldDB" id="A0A077F8H3"/>
<dbReference type="InterPro" id="IPR028203">
    <property type="entry name" value="PSII_CF48-like_dom"/>
</dbReference>
<organism evidence="5 6">
    <name type="scientific">Pseudomonas alkylphenolica</name>
    <dbReference type="NCBI Taxonomy" id="237609"/>
    <lineage>
        <taxon>Bacteria</taxon>
        <taxon>Pseudomonadati</taxon>
        <taxon>Pseudomonadota</taxon>
        <taxon>Gammaproteobacteria</taxon>
        <taxon>Pseudomonadales</taxon>
        <taxon>Pseudomonadaceae</taxon>
        <taxon>Pseudomonas</taxon>
    </lineage>
</organism>
<keyword evidence="3" id="KW-0732">Signal</keyword>
<dbReference type="GO" id="GO:0015979">
    <property type="term" value="P:photosynthesis"/>
    <property type="evidence" value="ECO:0007669"/>
    <property type="project" value="UniProtKB-KW"/>
</dbReference>
<dbReference type="InterPro" id="IPR015943">
    <property type="entry name" value="WD40/YVTN_repeat-like_dom_sf"/>
</dbReference>
<proteinExistence type="predicted"/>
<dbReference type="Gene3D" id="2.130.10.10">
    <property type="entry name" value="YVTN repeat-like/Quinoprotein amine dehydrogenase"/>
    <property type="match status" value="1"/>
</dbReference>
<feature type="chain" id="PRO_5001718088" evidence="3">
    <location>
        <begin position="25"/>
        <end position="375"/>
    </location>
</feature>
<dbReference type="OrthoDB" id="9813892at2"/>
<keyword evidence="1" id="KW-0602">Photosynthesis</keyword>
<dbReference type="RefSeq" id="WP_038610934.1">
    <property type="nucleotide sequence ID" value="NZ_CP009048.1"/>
</dbReference>
<evidence type="ECO:0000313" key="6">
    <source>
        <dbReference type="Proteomes" id="UP000028931"/>
    </source>
</evidence>
<evidence type="ECO:0000256" key="2">
    <source>
        <dbReference type="ARBA" id="ARBA00023276"/>
    </source>
</evidence>
<dbReference type="PANTHER" id="PTHR47199">
    <property type="entry name" value="PHOTOSYSTEM II STABILITY/ASSEMBLY FACTOR HCF136, CHLOROPLASTIC"/>
    <property type="match status" value="1"/>
</dbReference>
<sequence>MNSISKLVPPLLAGLVLISQTVMADTAPLGDRLERASRLSTRAAQSPLTDVQRVGDRAVMVGANGHILSRGVSSTEQADVPVDLLLTAVHFVDDKNGWAVGHDGAILNSTDGGLTWKLQLDGRAISQMMIAWAEAEVARLEQVSASANGDEAVSAALDDANFALDDATAGAEPGPSRPLLDIWFRNANEGWAVGAYGMVLHTRDAGHSWDFVSGLDNPQRLHLNAVLGLTDGSLVVAGEGGRLYRQVEGHWQPVQTLTDASLYKLMELADGRLLALGFGGTLFQSDDRGANWQTIATPSKANLYGGTQLADGSVVLTGQGGVVLHGLRPDQLRIWEGAGKSAWLGAAALPGERLVLVGSSGLRVLTVSEFREQLK</sequence>
<evidence type="ECO:0000259" key="4">
    <source>
        <dbReference type="Pfam" id="PF14870"/>
    </source>
</evidence>
<dbReference type="HOGENOM" id="CLU_063224_1_0_6"/>
<reference evidence="5 6" key="1">
    <citation type="submission" date="2014-07" db="EMBL/GenBank/DDBJ databases">
        <authorList>
            <person name="Lee K."/>
            <person name="Lim J.Y."/>
            <person name="Hwang I."/>
        </authorList>
    </citation>
    <scope>NUCLEOTIDE SEQUENCE [LARGE SCALE GENOMIC DNA]</scope>
    <source>
        <strain evidence="5 6">KL28</strain>
    </source>
</reference>
<evidence type="ECO:0000256" key="3">
    <source>
        <dbReference type="SAM" id="SignalP"/>
    </source>
</evidence>
<keyword evidence="2" id="KW-0604">Photosystem II</keyword>
<evidence type="ECO:0000313" key="5">
    <source>
        <dbReference type="EMBL" id="AIL61767.1"/>
    </source>
</evidence>
<dbReference type="InterPro" id="IPR036278">
    <property type="entry name" value="Sialidase_sf"/>
</dbReference>
<dbReference type="eggNOG" id="COG4447">
    <property type="taxonomic scope" value="Bacteria"/>
</dbReference>
<gene>
    <name evidence="5" type="ORF">PSAKL28_25690</name>
</gene>
<dbReference type="Proteomes" id="UP000028931">
    <property type="component" value="Chromosome"/>
</dbReference>
<evidence type="ECO:0000256" key="1">
    <source>
        <dbReference type="ARBA" id="ARBA00022531"/>
    </source>
</evidence>
<accession>A0A077F8H3</accession>